<proteinExistence type="predicted"/>
<dbReference type="AlphaFoldDB" id="A0A0F8YJL4"/>
<sequence length="149" mass="16692">MIGIHFQQEYKMSKTIYWAVKLDDKSRVDLLIEFPAIHPNVYAEHMTVLFGPSASEDEALMQMCGTKVKLKVVGYREDEKGQAVVVKYNISRTDGGTNHITVSCADGVRPVYSNQLLQNSFTPLPFGIILDGTIARFTDSGWDLCESDK</sequence>
<evidence type="ECO:0000313" key="1">
    <source>
        <dbReference type="EMBL" id="KKK81598.1"/>
    </source>
</evidence>
<reference evidence="1" key="1">
    <citation type="journal article" date="2015" name="Nature">
        <title>Complex archaea that bridge the gap between prokaryotes and eukaryotes.</title>
        <authorList>
            <person name="Spang A."/>
            <person name="Saw J.H."/>
            <person name="Jorgensen S.L."/>
            <person name="Zaremba-Niedzwiedzka K."/>
            <person name="Martijn J."/>
            <person name="Lind A.E."/>
            <person name="van Eijk R."/>
            <person name="Schleper C."/>
            <person name="Guy L."/>
            <person name="Ettema T.J."/>
        </authorList>
    </citation>
    <scope>NUCLEOTIDE SEQUENCE</scope>
</reference>
<gene>
    <name evidence="1" type="ORF">LCGC14_2811840</name>
</gene>
<organism evidence="1">
    <name type="scientific">marine sediment metagenome</name>
    <dbReference type="NCBI Taxonomy" id="412755"/>
    <lineage>
        <taxon>unclassified sequences</taxon>
        <taxon>metagenomes</taxon>
        <taxon>ecological metagenomes</taxon>
    </lineage>
</organism>
<accession>A0A0F8YJL4</accession>
<comment type="caution">
    <text evidence="1">The sequence shown here is derived from an EMBL/GenBank/DDBJ whole genome shotgun (WGS) entry which is preliminary data.</text>
</comment>
<protein>
    <submittedName>
        <fullName evidence="1">Uncharacterized protein</fullName>
    </submittedName>
</protein>
<name>A0A0F8YJL4_9ZZZZ</name>
<dbReference type="EMBL" id="LAZR01053050">
    <property type="protein sequence ID" value="KKK81598.1"/>
    <property type="molecule type" value="Genomic_DNA"/>
</dbReference>